<proteinExistence type="inferred from homology"/>
<dbReference type="InterPro" id="IPR013094">
    <property type="entry name" value="AB_hydrolase_3"/>
</dbReference>
<dbReference type="InterPro" id="IPR002168">
    <property type="entry name" value="Lipase_GDXG_HIS_AS"/>
</dbReference>
<evidence type="ECO:0000256" key="2">
    <source>
        <dbReference type="ARBA" id="ARBA00022801"/>
    </source>
</evidence>
<comment type="similarity">
    <text evidence="1">Belongs to the 'GDXG' lipolytic enzyme family.</text>
</comment>
<dbReference type="VEuPathDB" id="FungiDB:ASPNIDRAFT2_1184954"/>
<dbReference type="Gene3D" id="3.40.50.1820">
    <property type="entry name" value="alpha/beta hydrolase"/>
    <property type="match status" value="1"/>
</dbReference>
<dbReference type="VEuPathDB" id="FungiDB:An02g07350"/>
<dbReference type="VEuPathDB" id="FungiDB:M747DRAFT_370752"/>
<evidence type="ECO:0000313" key="6">
    <source>
        <dbReference type="Proteomes" id="UP000197666"/>
    </source>
</evidence>
<dbReference type="GO" id="GO:0016787">
    <property type="term" value="F:hydrolase activity"/>
    <property type="evidence" value="ECO:0007669"/>
    <property type="project" value="UniProtKB-KW"/>
</dbReference>
<evidence type="ECO:0000313" key="5">
    <source>
        <dbReference type="EMBL" id="TPR09003.1"/>
    </source>
</evidence>
<protein>
    <submittedName>
        <fullName evidence="5">Hydroxyisourate hydrolase</fullName>
    </submittedName>
</protein>
<accession>A0A505IA85</accession>
<evidence type="ECO:0000256" key="1">
    <source>
        <dbReference type="ARBA" id="ARBA00010515"/>
    </source>
</evidence>
<dbReference type="InterPro" id="IPR050300">
    <property type="entry name" value="GDXG_lipolytic_enzyme"/>
</dbReference>
<evidence type="ECO:0000259" key="4">
    <source>
        <dbReference type="Pfam" id="PF07859"/>
    </source>
</evidence>
<dbReference type="SUPFAM" id="SSF53474">
    <property type="entry name" value="alpha/beta-Hydrolases"/>
    <property type="match status" value="1"/>
</dbReference>
<organism evidence="5 6">
    <name type="scientific">Aspergillus niger</name>
    <dbReference type="NCBI Taxonomy" id="5061"/>
    <lineage>
        <taxon>Eukaryota</taxon>
        <taxon>Fungi</taxon>
        <taxon>Dikarya</taxon>
        <taxon>Ascomycota</taxon>
        <taxon>Pezizomycotina</taxon>
        <taxon>Eurotiomycetes</taxon>
        <taxon>Eurotiomycetidae</taxon>
        <taxon>Eurotiales</taxon>
        <taxon>Aspergillaceae</taxon>
        <taxon>Aspergillus</taxon>
        <taxon>Aspergillus subgen. Circumdati</taxon>
    </lineage>
</organism>
<dbReference type="PROSITE" id="PS01174">
    <property type="entry name" value="LIPASE_GDXG_SER"/>
    <property type="match status" value="1"/>
</dbReference>
<dbReference type="PANTHER" id="PTHR48081:SF25">
    <property type="entry name" value="PUTATIVE (AFU_ORTHOLOGUE AFUA_3G11560)-RELATED"/>
    <property type="match status" value="1"/>
</dbReference>
<evidence type="ECO:0000256" key="3">
    <source>
        <dbReference type="PROSITE-ProRule" id="PRU10038"/>
    </source>
</evidence>
<feature type="active site" evidence="3">
    <location>
        <position position="341"/>
    </location>
</feature>
<dbReference type="PROSITE" id="PS01173">
    <property type="entry name" value="LIPASE_GDXG_HIS"/>
    <property type="match status" value="1"/>
</dbReference>
<dbReference type="VEuPathDB" id="FungiDB:ATCC64974_56810"/>
<gene>
    <name evidence="5" type="ORF">CAN33_007010</name>
</gene>
<dbReference type="AlphaFoldDB" id="A0A505IA85"/>
<comment type="caution">
    <text evidence="5">The sequence shown here is derived from an EMBL/GenBank/DDBJ whole genome shotgun (WGS) entry which is preliminary data.</text>
</comment>
<dbReference type="PANTHER" id="PTHR48081">
    <property type="entry name" value="AB HYDROLASE SUPERFAMILY PROTEIN C4A8.06C"/>
    <property type="match status" value="1"/>
</dbReference>
<feature type="domain" description="Alpha/beta hydrolase fold-3" evidence="4">
    <location>
        <begin position="260"/>
        <end position="502"/>
    </location>
</feature>
<reference evidence="6" key="1">
    <citation type="submission" date="2018-10" db="EMBL/GenBank/DDBJ databases">
        <title>FDA dAtabase for Regulatory Grade micrObial Sequences (FDA-ARGOS): Supporting development and validation of Infectious Disease Dx tests.</title>
        <authorList>
            <person name="Kerrigan L."/>
            <person name="Tallon L."/>
            <person name="Sadzewicz L."/>
            <person name="Sengamalay N."/>
            <person name="Ott S."/>
            <person name="Godinez A."/>
            <person name="Nagaraj S."/>
            <person name="Vavikolanu K."/>
            <person name="Nadendla S."/>
            <person name="George J."/>
            <person name="Sichtig H."/>
        </authorList>
    </citation>
    <scope>NUCLEOTIDE SEQUENCE [LARGE SCALE GENOMIC DNA]</scope>
    <source>
        <strain evidence="6">FDAARGOS_311</strain>
    </source>
</reference>
<sequence length="595" mass="64695">MSFLTRIAPAARTSTLSLRPATTPVFSVGATRSISATARRDKGPIDATKDTLKKADRKVSDAAVKGIEVGENAAEKVKSTVGSTTAEAKAKTDELSGEASQFATMSKLSNPVSLLAAILVRVPLVLKTILLHAIRLSPVTGKQDLRTGLTVAIIRSFLVFTSPVGKQQRDSMRDPGIKGPMWVSKVTFPKPEADVQDAVVKAIEALKTGDETYNIPGVIPLEAEWTGYRSGVHKNAPQPDISEEAKYEELKKESKEDMVILYLHGGAYFLCDPCTHRPLVAQLSKRTSARVLSVRYRLAPQNPFPAALVDALTAYLSLVSPPPGSLHEPVAPNKIIVSGDSAGGNLCLVLLQTLLTLRRVCPTVRFHGRDVPIELPAGLAISSPWCDITRSMPSVHHNSVYDFLSPPTQDPETAYRPLAVPEDDVWPVKPPRVDLYANASALLHPLVSPLAGRDEIWKGAPPVFIAMGEEGLTDEGLVVARKMHRVGVPVVVEQFEGMPHCFGQVMMGTPTSRRFLDGTAQFCRDVVAGKITADTPTPAKITFIGYKLQSIREIPLESAVPLTDEEVDTVLERGKQWRLEGEKLLEQEWVEKAKL</sequence>
<dbReference type="InterPro" id="IPR033140">
    <property type="entry name" value="Lipase_GDXG_put_SER_AS"/>
</dbReference>
<dbReference type="VEuPathDB" id="FungiDB:M747DRAFT_296098"/>
<dbReference type="Pfam" id="PF07859">
    <property type="entry name" value="Abhydrolase_3"/>
    <property type="match status" value="1"/>
</dbReference>
<dbReference type="VEuPathDB" id="FungiDB:ATCC64974_56800"/>
<dbReference type="InterPro" id="IPR029058">
    <property type="entry name" value="AB_hydrolase_fold"/>
</dbReference>
<dbReference type="EMBL" id="NKJJ02000003">
    <property type="protein sequence ID" value="TPR09003.1"/>
    <property type="molecule type" value="Genomic_DNA"/>
</dbReference>
<dbReference type="Proteomes" id="UP000197666">
    <property type="component" value="Unassembled WGS sequence"/>
</dbReference>
<dbReference type="VEuPathDB" id="FungiDB:ASPNIDRAFT2_1174991"/>
<name>A0A505IA85_ASPNG</name>
<dbReference type="VEuPathDB" id="FungiDB:An02g07360"/>
<keyword evidence="2 5" id="KW-0378">Hydrolase</keyword>